<keyword evidence="1" id="KW-0812">Transmembrane</keyword>
<evidence type="ECO:0000313" key="3">
    <source>
        <dbReference type="Proteomes" id="UP000295064"/>
    </source>
</evidence>
<feature type="transmembrane region" description="Helical" evidence="1">
    <location>
        <begin position="43"/>
        <end position="64"/>
    </location>
</feature>
<keyword evidence="1" id="KW-1133">Transmembrane helix</keyword>
<accession>A0A4R6LRN8</accession>
<feature type="transmembrane region" description="Helical" evidence="1">
    <location>
        <begin position="120"/>
        <end position="141"/>
    </location>
</feature>
<dbReference type="Proteomes" id="UP000295064">
    <property type="component" value="Unassembled WGS sequence"/>
</dbReference>
<sequence length="147" mass="16060">MKLKIIFLKAAVVFTGIIVSILLLFFLAAVFSDGGAGSTKMAYVLYGIATIMTLSLIPFIAVLYQMFKLLSYVDSENVFSNSAGESLIKIKKYAYIISIMYALMMPLVFIVAEVDDAPGAILYGMILVLAPLVIAFSADVLQKLLRK</sequence>
<organism evidence="2 3">
    <name type="scientific">Halanaerobium saccharolyticum</name>
    <dbReference type="NCBI Taxonomy" id="43595"/>
    <lineage>
        <taxon>Bacteria</taxon>
        <taxon>Bacillati</taxon>
        <taxon>Bacillota</taxon>
        <taxon>Clostridia</taxon>
        <taxon>Halanaerobiales</taxon>
        <taxon>Halanaerobiaceae</taxon>
        <taxon>Halanaerobium</taxon>
    </lineage>
</organism>
<feature type="transmembrane region" description="Helical" evidence="1">
    <location>
        <begin position="7"/>
        <end position="31"/>
    </location>
</feature>
<comment type="caution">
    <text evidence="2">The sequence shown here is derived from an EMBL/GenBank/DDBJ whole genome shotgun (WGS) entry which is preliminary data.</text>
</comment>
<dbReference type="InterPro" id="IPR021354">
    <property type="entry name" value="DUF2975"/>
</dbReference>
<proteinExistence type="predicted"/>
<reference evidence="2 3" key="1">
    <citation type="submission" date="2019-03" db="EMBL/GenBank/DDBJ databases">
        <title>Subsurface microbial communities from deep shales in Ohio and West Virginia, USA.</title>
        <authorList>
            <person name="Wrighton K."/>
        </authorList>
    </citation>
    <scope>NUCLEOTIDE SEQUENCE [LARGE SCALE GENOMIC DNA]</scope>
    <source>
        <strain evidence="2 3">MA284_T2</strain>
    </source>
</reference>
<dbReference type="AlphaFoldDB" id="A0A4R6LRN8"/>
<evidence type="ECO:0000313" key="2">
    <source>
        <dbReference type="EMBL" id="TDO91258.1"/>
    </source>
</evidence>
<protein>
    <submittedName>
        <fullName evidence="2">DUF2975 family protein</fullName>
    </submittedName>
</protein>
<feature type="transmembrane region" description="Helical" evidence="1">
    <location>
        <begin position="93"/>
        <end position="114"/>
    </location>
</feature>
<dbReference type="Pfam" id="PF11188">
    <property type="entry name" value="DUF2975"/>
    <property type="match status" value="1"/>
</dbReference>
<name>A0A4R6LRN8_9FIRM</name>
<dbReference type="OrthoDB" id="2003714at2"/>
<dbReference type="EMBL" id="SNWX01000009">
    <property type="protein sequence ID" value="TDO91258.1"/>
    <property type="molecule type" value="Genomic_DNA"/>
</dbReference>
<dbReference type="RefSeq" id="WP_133514820.1">
    <property type="nucleotide sequence ID" value="NZ_SNWX01000009.1"/>
</dbReference>
<gene>
    <name evidence="2" type="ORF">DFR79_1095</name>
</gene>
<keyword evidence="1" id="KW-0472">Membrane</keyword>
<evidence type="ECO:0000256" key="1">
    <source>
        <dbReference type="SAM" id="Phobius"/>
    </source>
</evidence>